<comment type="function">
    <text evidence="10">Catalyzes the attachment of glutamate to tRNA(Glu) in a two-step reaction: glutamate is first activated by ATP to form Glu-AMP and then transferred to the acceptor end of tRNA(Glu).</text>
</comment>
<evidence type="ECO:0000313" key="13">
    <source>
        <dbReference type="EMBL" id="GGA11237.1"/>
    </source>
</evidence>
<proteinExistence type="inferred from homology"/>
<dbReference type="CDD" id="cd00808">
    <property type="entry name" value="GluRS_core"/>
    <property type="match status" value="1"/>
</dbReference>
<reference evidence="13" key="1">
    <citation type="journal article" date="2014" name="Int. J. Syst. Evol. Microbiol.">
        <title>Complete genome sequence of Corynebacterium casei LMG S-19264T (=DSM 44701T), isolated from a smear-ripened cheese.</title>
        <authorList>
            <consortium name="US DOE Joint Genome Institute (JGI-PGF)"/>
            <person name="Walter F."/>
            <person name="Albersmeier A."/>
            <person name="Kalinowski J."/>
            <person name="Ruckert C."/>
        </authorList>
    </citation>
    <scope>NUCLEOTIDE SEQUENCE</scope>
    <source>
        <strain evidence="13">CGMCC 1.15880</strain>
    </source>
</reference>
<keyword evidence="14" id="KW-1185">Reference proteome</keyword>
<comment type="caution">
    <text evidence="13">The sequence shown here is derived from an EMBL/GenBank/DDBJ whole genome shotgun (WGS) entry which is preliminary data.</text>
</comment>
<evidence type="ECO:0000256" key="3">
    <source>
        <dbReference type="ARBA" id="ARBA00011245"/>
    </source>
</evidence>
<dbReference type="InterPro" id="IPR033910">
    <property type="entry name" value="GluRS_core"/>
</dbReference>
<dbReference type="Gene3D" id="3.40.50.620">
    <property type="entry name" value="HUPs"/>
    <property type="match status" value="1"/>
</dbReference>
<dbReference type="PANTHER" id="PTHR43311:SF2">
    <property type="entry name" value="GLUTAMATE--TRNA LIGASE, MITOCHONDRIAL-RELATED"/>
    <property type="match status" value="1"/>
</dbReference>
<evidence type="ECO:0000256" key="8">
    <source>
        <dbReference type="ARBA" id="ARBA00022917"/>
    </source>
</evidence>
<dbReference type="RefSeq" id="WP_188671352.1">
    <property type="nucleotide sequence ID" value="NZ_BMKA01000001.1"/>
</dbReference>
<evidence type="ECO:0000256" key="7">
    <source>
        <dbReference type="ARBA" id="ARBA00022840"/>
    </source>
</evidence>
<dbReference type="InterPro" id="IPR045462">
    <property type="entry name" value="aa-tRNA-synth_I_cd-bd"/>
</dbReference>
<dbReference type="GO" id="GO:0005829">
    <property type="term" value="C:cytosol"/>
    <property type="evidence" value="ECO:0007669"/>
    <property type="project" value="TreeGrafter"/>
</dbReference>
<evidence type="ECO:0000256" key="6">
    <source>
        <dbReference type="ARBA" id="ARBA00022741"/>
    </source>
</evidence>
<dbReference type="InterPro" id="IPR000924">
    <property type="entry name" value="Glu/Gln-tRNA-synth"/>
</dbReference>
<evidence type="ECO:0000256" key="5">
    <source>
        <dbReference type="ARBA" id="ARBA00022598"/>
    </source>
</evidence>
<feature type="binding site" evidence="10">
    <location>
        <position position="243"/>
    </location>
    <ligand>
        <name>ATP</name>
        <dbReference type="ChEBI" id="CHEBI:30616"/>
    </ligand>
</feature>
<keyword evidence="8 10" id="KW-0648">Protein biosynthesis</keyword>
<dbReference type="HAMAP" id="MF_00022">
    <property type="entry name" value="Glu_tRNA_synth_type1"/>
    <property type="match status" value="1"/>
</dbReference>
<dbReference type="GO" id="GO:0005524">
    <property type="term" value="F:ATP binding"/>
    <property type="evidence" value="ECO:0007669"/>
    <property type="project" value="UniProtKB-UniRule"/>
</dbReference>
<dbReference type="InterPro" id="IPR014729">
    <property type="entry name" value="Rossmann-like_a/b/a_fold"/>
</dbReference>
<evidence type="ECO:0000256" key="4">
    <source>
        <dbReference type="ARBA" id="ARBA00022490"/>
    </source>
</evidence>
<name>A0A916QTE7_9RHOB</name>
<comment type="subunit">
    <text evidence="3 10">Monomer.</text>
</comment>
<evidence type="ECO:0000256" key="1">
    <source>
        <dbReference type="ARBA" id="ARBA00004496"/>
    </source>
</evidence>
<comment type="similarity">
    <text evidence="2 10">Belongs to the class-I aminoacyl-tRNA synthetase family. Glutamate--tRNA ligase type 1 subfamily.</text>
</comment>
<dbReference type="GO" id="GO:0008270">
    <property type="term" value="F:zinc ion binding"/>
    <property type="evidence" value="ECO:0007669"/>
    <property type="project" value="InterPro"/>
</dbReference>
<protein>
    <recommendedName>
        <fullName evidence="10">Glutamate--tRNA ligase</fullName>
        <ecNumber evidence="10">6.1.1.17</ecNumber>
    </recommendedName>
    <alternativeName>
        <fullName evidence="10">Glutamyl-tRNA synthetase</fullName>
        <shortName evidence="10">GluRS</shortName>
    </alternativeName>
</protein>
<dbReference type="PROSITE" id="PS00178">
    <property type="entry name" value="AA_TRNA_LIGASE_I"/>
    <property type="match status" value="1"/>
</dbReference>
<dbReference type="InterPro" id="IPR049940">
    <property type="entry name" value="GluQ/Sye"/>
</dbReference>
<dbReference type="Pfam" id="PF19269">
    <property type="entry name" value="Anticodon_2"/>
    <property type="match status" value="1"/>
</dbReference>
<dbReference type="InterPro" id="IPR020751">
    <property type="entry name" value="aa-tRNA-synth_I_codon-bd_sub2"/>
</dbReference>
<evidence type="ECO:0000256" key="9">
    <source>
        <dbReference type="ARBA" id="ARBA00023146"/>
    </source>
</evidence>
<dbReference type="EMBL" id="BMKA01000001">
    <property type="protein sequence ID" value="GGA11237.1"/>
    <property type="molecule type" value="Genomic_DNA"/>
</dbReference>
<dbReference type="EC" id="6.1.1.17" evidence="10"/>
<dbReference type="SUPFAM" id="SSF52374">
    <property type="entry name" value="Nucleotidylyl transferase"/>
    <property type="match status" value="1"/>
</dbReference>
<dbReference type="Proteomes" id="UP000628017">
    <property type="component" value="Unassembled WGS sequence"/>
</dbReference>
<comment type="caution">
    <text evidence="10">Lacks conserved residue(s) required for the propagation of feature annotation.</text>
</comment>
<keyword evidence="4 10" id="KW-0963">Cytoplasm</keyword>
<evidence type="ECO:0000259" key="12">
    <source>
        <dbReference type="Pfam" id="PF19269"/>
    </source>
</evidence>
<evidence type="ECO:0000256" key="10">
    <source>
        <dbReference type="HAMAP-Rule" id="MF_00022"/>
    </source>
</evidence>
<dbReference type="InterPro" id="IPR001412">
    <property type="entry name" value="aa-tRNA-synth_I_CS"/>
</dbReference>
<keyword evidence="7 10" id="KW-0067">ATP-binding</keyword>
<evidence type="ECO:0000259" key="11">
    <source>
        <dbReference type="Pfam" id="PF00749"/>
    </source>
</evidence>
<dbReference type="SUPFAM" id="SSF48163">
    <property type="entry name" value="An anticodon-binding domain of class I aminoacyl-tRNA synthetases"/>
    <property type="match status" value="1"/>
</dbReference>
<dbReference type="Pfam" id="PF00749">
    <property type="entry name" value="tRNA-synt_1c"/>
    <property type="match status" value="1"/>
</dbReference>
<dbReference type="InterPro" id="IPR020058">
    <property type="entry name" value="Glu/Gln-tRNA-synth_Ib_cat-dom"/>
</dbReference>
<dbReference type="GO" id="GO:0000049">
    <property type="term" value="F:tRNA binding"/>
    <property type="evidence" value="ECO:0007669"/>
    <property type="project" value="InterPro"/>
</dbReference>
<keyword evidence="5 10" id="KW-0436">Ligase</keyword>
<evidence type="ECO:0000256" key="2">
    <source>
        <dbReference type="ARBA" id="ARBA00007894"/>
    </source>
</evidence>
<keyword evidence="6 10" id="KW-0547">Nucleotide-binding</keyword>
<dbReference type="Gene3D" id="1.10.10.350">
    <property type="match status" value="1"/>
</dbReference>
<accession>A0A916QTE7</accession>
<organism evidence="13 14">
    <name type="scientific">Neptunicoccus cionae</name>
    <dbReference type="NCBI Taxonomy" id="2035344"/>
    <lineage>
        <taxon>Bacteria</taxon>
        <taxon>Pseudomonadati</taxon>
        <taxon>Pseudomonadota</taxon>
        <taxon>Alphaproteobacteria</taxon>
        <taxon>Rhodobacterales</taxon>
        <taxon>Paracoccaceae</taxon>
        <taxon>Neptunicoccus</taxon>
    </lineage>
</organism>
<evidence type="ECO:0000313" key="14">
    <source>
        <dbReference type="Proteomes" id="UP000628017"/>
    </source>
</evidence>
<dbReference type="GO" id="GO:0006424">
    <property type="term" value="P:glutamyl-tRNA aminoacylation"/>
    <property type="evidence" value="ECO:0007669"/>
    <property type="project" value="UniProtKB-UniRule"/>
</dbReference>
<dbReference type="FunFam" id="3.40.50.620:FF:000007">
    <property type="entry name" value="Glutamate--tRNA ligase"/>
    <property type="match status" value="1"/>
</dbReference>
<reference evidence="13" key="2">
    <citation type="submission" date="2020-09" db="EMBL/GenBank/DDBJ databases">
        <authorList>
            <person name="Sun Q."/>
            <person name="Zhou Y."/>
        </authorList>
    </citation>
    <scope>NUCLEOTIDE SEQUENCE</scope>
    <source>
        <strain evidence="13">CGMCC 1.15880</strain>
    </source>
</reference>
<gene>
    <name evidence="13" type="primary">gltX1</name>
    <name evidence="10" type="synonym">gltX</name>
    <name evidence="13" type="ORF">GCM10011498_09260</name>
</gene>
<dbReference type="InterPro" id="IPR004527">
    <property type="entry name" value="Glu-tRNA-ligase_bac/mito"/>
</dbReference>
<dbReference type="GO" id="GO:0004818">
    <property type="term" value="F:glutamate-tRNA ligase activity"/>
    <property type="evidence" value="ECO:0007669"/>
    <property type="project" value="UniProtKB-UniRule"/>
</dbReference>
<feature type="short sequence motif" description="'HIGH' region" evidence="10">
    <location>
        <begin position="12"/>
        <end position="22"/>
    </location>
</feature>
<feature type="short sequence motif" description="'KMSKS' region" evidence="10">
    <location>
        <begin position="240"/>
        <end position="244"/>
    </location>
</feature>
<feature type="domain" description="Glutamyl/glutaminyl-tRNA synthetase class Ib catalytic" evidence="11">
    <location>
        <begin position="6"/>
        <end position="307"/>
    </location>
</feature>
<comment type="catalytic activity">
    <reaction evidence="10">
        <text>tRNA(Glu) + L-glutamate + ATP = L-glutamyl-tRNA(Glu) + AMP + diphosphate</text>
        <dbReference type="Rhea" id="RHEA:23540"/>
        <dbReference type="Rhea" id="RHEA-COMP:9663"/>
        <dbReference type="Rhea" id="RHEA-COMP:9680"/>
        <dbReference type="ChEBI" id="CHEBI:29985"/>
        <dbReference type="ChEBI" id="CHEBI:30616"/>
        <dbReference type="ChEBI" id="CHEBI:33019"/>
        <dbReference type="ChEBI" id="CHEBI:78442"/>
        <dbReference type="ChEBI" id="CHEBI:78520"/>
        <dbReference type="ChEBI" id="CHEBI:456215"/>
        <dbReference type="EC" id="6.1.1.17"/>
    </reaction>
</comment>
<dbReference type="PRINTS" id="PR00987">
    <property type="entry name" value="TRNASYNTHGLU"/>
</dbReference>
<dbReference type="PANTHER" id="PTHR43311">
    <property type="entry name" value="GLUTAMATE--TRNA LIGASE"/>
    <property type="match status" value="1"/>
</dbReference>
<keyword evidence="9 10" id="KW-0030">Aminoacyl-tRNA synthetase</keyword>
<sequence length="469" mass="52125">MSDTPVVTRFAPSPTGFLHIGGARTALFNWLYARNQGGKFLLRIEDTDRERSTPEATAAIYDGLKWLGLDWDGEAISQFERRHRHAEVAQAMLDNGTAYRCYATQDEIEAFREAARAKGESTLYQSPWRDADPADAPDLPSVVRLKAPREGEVRIKDKVQKDVKWQADTLDDMVLLRSDGTPTYMLAVVVDDYDMGVTHIIRGDDHLINAGRQSLIYRAMGWKVPVFAHIPLIHGDDGKKLSKRHGALGAEAYREMGYTPATMRNYLTRLGWSHGNDELFTTEQAVEWFDFKGLGKSPARLDLKKLDHVGGYQIGIAPDDVLLADLQTYLRATGQDELDEEARAKVADVLPLLRDRSKKLTDVLEKAYFILGSRPFTPDAAAEKLLDSVSLGILKELTAALQHATWTLEGLETCLKDFAQARDLKLGKIAQPLRAALTGRTVSPSVFDMMAALGKEETLGRLQDATSPA</sequence>
<comment type="subcellular location">
    <subcellularLocation>
        <location evidence="1 10">Cytoplasm</location>
    </subcellularLocation>
</comment>
<dbReference type="InterPro" id="IPR008925">
    <property type="entry name" value="aa_tRNA-synth_I_cd-bd_sf"/>
</dbReference>
<dbReference type="AlphaFoldDB" id="A0A916QTE7"/>
<dbReference type="NCBIfam" id="TIGR00464">
    <property type="entry name" value="gltX_bact"/>
    <property type="match status" value="1"/>
</dbReference>
<feature type="domain" description="Aminoacyl-tRNA synthetase class I anticodon-binding" evidence="12">
    <location>
        <begin position="324"/>
        <end position="465"/>
    </location>
</feature>